<dbReference type="Proteomes" id="UP000314982">
    <property type="component" value="Unassembled WGS sequence"/>
</dbReference>
<accession>A0A4W5RNN6</accession>
<dbReference type="Pfam" id="PF00386">
    <property type="entry name" value="C1q"/>
    <property type="match status" value="1"/>
</dbReference>
<dbReference type="STRING" id="62062.ENSHHUP00000086019"/>
<dbReference type="PRINTS" id="PR00007">
    <property type="entry name" value="COMPLEMNTC1Q"/>
</dbReference>
<feature type="domain" description="C1q" evidence="5">
    <location>
        <begin position="84"/>
        <end position="176"/>
    </location>
</feature>
<dbReference type="AlphaFoldDB" id="A0A4W5RNN6"/>
<keyword evidence="7" id="KW-1185">Reference proteome</keyword>
<dbReference type="InterPro" id="IPR008983">
    <property type="entry name" value="Tumour_necrosis_fac-like_dom"/>
</dbReference>
<dbReference type="PANTHER" id="PTHR22923:SF116">
    <property type="entry name" value="C1Q DOMAIN-CONTAINING PROTEIN"/>
    <property type="match status" value="1"/>
</dbReference>
<feature type="chain" id="PRO_5021328752" description="C1q domain-containing protein" evidence="4">
    <location>
        <begin position="29"/>
        <end position="176"/>
    </location>
</feature>
<dbReference type="SUPFAM" id="SSF49842">
    <property type="entry name" value="TNF-like"/>
    <property type="match status" value="1"/>
</dbReference>
<proteinExistence type="predicted"/>
<name>A0A4W5RNN6_9TELE</name>
<dbReference type="PANTHER" id="PTHR22923">
    <property type="entry name" value="CEREBELLIN-RELATED"/>
    <property type="match status" value="1"/>
</dbReference>
<evidence type="ECO:0000256" key="2">
    <source>
        <dbReference type="ARBA" id="ARBA00022525"/>
    </source>
</evidence>
<comment type="subcellular location">
    <subcellularLocation>
        <location evidence="1">Secreted</location>
    </subcellularLocation>
</comment>
<protein>
    <recommendedName>
        <fullName evidence="5">C1q domain-containing protein</fullName>
    </recommendedName>
</protein>
<feature type="signal peptide" evidence="4">
    <location>
        <begin position="1"/>
        <end position="28"/>
    </location>
</feature>
<dbReference type="PROSITE" id="PS50871">
    <property type="entry name" value="C1Q"/>
    <property type="match status" value="1"/>
</dbReference>
<evidence type="ECO:0000256" key="3">
    <source>
        <dbReference type="ARBA" id="ARBA00022729"/>
    </source>
</evidence>
<keyword evidence="2" id="KW-0964">Secreted</keyword>
<evidence type="ECO:0000313" key="7">
    <source>
        <dbReference type="Proteomes" id="UP000314982"/>
    </source>
</evidence>
<reference evidence="7" key="1">
    <citation type="submission" date="2018-06" db="EMBL/GenBank/DDBJ databases">
        <title>Genome assembly of Danube salmon.</title>
        <authorList>
            <person name="Macqueen D.J."/>
            <person name="Gundappa M.K."/>
        </authorList>
    </citation>
    <scope>NUCLEOTIDE SEQUENCE [LARGE SCALE GENOMIC DNA]</scope>
</reference>
<dbReference type="Ensembl" id="ENSHHUT00000088704.1">
    <property type="protein sequence ID" value="ENSHHUP00000086019.1"/>
    <property type="gene ID" value="ENSHHUG00000049803.1"/>
</dbReference>
<dbReference type="Gene3D" id="2.60.120.40">
    <property type="match status" value="1"/>
</dbReference>
<dbReference type="InterPro" id="IPR001073">
    <property type="entry name" value="C1q_dom"/>
</dbReference>
<evidence type="ECO:0000259" key="5">
    <source>
        <dbReference type="PROSITE" id="PS50871"/>
    </source>
</evidence>
<dbReference type="SMART" id="SM00110">
    <property type="entry name" value="C1Q"/>
    <property type="match status" value="1"/>
</dbReference>
<organism evidence="6 7">
    <name type="scientific">Hucho hucho</name>
    <name type="common">huchen</name>
    <dbReference type="NCBI Taxonomy" id="62062"/>
    <lineage>
        <taxon>Eukaryota</taxon>
        <taxon>Metazoa</taxon>
        <taxon>Chordata</taxon>
        <taxon>Craniata</taxon>
        <taxon>Vertebrata</taxon>
        <taxon>Euteleostomi</taxon>
        <taxon>Actinopterygii</taxon>
        <taxon>Neopterygii</taxon>
        <taxon>Teleostei</taxon>
        <taxon>Protacanthopterygii</taxon>
        <taxon>Salmoniformes</taxon>
        <taxon>Salmonidae</taxon>
        <taxon>Salmoninae</taxon>
        <taxon>Hucho</taxon>
    </lineage>
</organism>
<evidence type="ECO:0000256" key="1">
    <source>
        <dbReference type="ARBA" id="ARBA00004613"/>
    </source>
</evidence>
<reference evidence="6" key="2">
    <citation type="submission" date="2025-08" db="UniProtKB">
        <authorList>
            <consortium name="Ensembl"/>
        </authorList>
    </citation>
    <scope>IDENTIFICATION</scope>
</reference>
<reference evidence="6" key="3">
    <citation type="submission" date="2025-09" db="UniProtKB">
        <authorList>
            <consortium name="Ensembl"/>
        </authorList>
    </citation>
    <scope>IDENTIFICATION</scope>
</reference>
<keyword evidence="3 4" id="KW-0732">Signal</keyword>
<sequence>MKRTSTPTSVGLLIHLLVCIVCVYTCLGSHMSNDACDKLSQWACTGHSNLKYKVHVIQRVGLILDADWLKPHSSRCLLHKLPRGVFTAKVKGVYHFAITGFGRGTHCMILSMYKNSQKVISAFHNSSNDYYINMSNSVSLQLEVGENVYVQLRSGAVAYDDHDVVSTFSGHLLFPM</sequence>
<dbReference type="InterPro" id="IPR050822">
    <property type="entry name" value="Cerebellin_Synaptic_Org"/>
</dbReference>
<dbReference type="GO" id="GO:0005576">
    <property type="term" value="C:extracellular region"/>
    <property type="evidence" value="ECO:0007669"/>
    <property type="project" value="UniProtKB-SubCell"/>
</dbReference>
<evidence type="ECO:0000313" key="6">
    <source>
        <dbReference type="Ensembl" id="ENSHHUP00000086019.1"/>
    </source>
</evidence>
<evidence type="ECO:0000256" key="4">
    <source>
        <dbReference type="SAM" id="SignalP"/>
    </source>
</evidence>